<dbReference type="EMBL" id="QRZH01000015">
    <property type="protein sequence ID" value="RGV50799.1"/>
    <property type="molecule type" value="Genomic_DNA"/>
</dbReference>
<organism evidence="1 2">
    <name type="scientific">Bacteroides fragilis</name>
    <dbReference type="NCBI Taxonomy" id="817"/>
    <lineage>
        <taxon>Bacteria</taxon>
        <taxon>Pseudomonadati</taxon>
        <taxon>Bacteroidota</taxon>
        <taxon>Bacteroidia</taxon>
        <taxon>Bacteroidales</taxon>
        <taxon>Bacteroidaceae</taxon>
        <taxon>Bacteroides</taxon>
    </lineage>
</organism>
<accession>A0A412Y078</accession>
<dbReference type="RefSeq" id="WP_122143104.1">
    <property type="nucleotide sequence ID" value="NZ_JAFKPL010000005.1"/>
</dbReference>
<comment type="caution">
    <text evidence="1">The sequence shown here is derived from an EMBL/GenBank/DDBJ whole genome shotgun (WGS) entry which is preliminary data.</text>
</comment>
<reference evidence="1 2" key="1">
    <citation type="submission" date="2018-08" db="EMBL/GenBank/DDBJ databases">
        <title>A genome reference for cultivated species of the human gut microbiota.</title>
        <authorList>
            <person name="Zou Y."/>
            <person name="Xue W."/>
            <person name="Luo G."/>
        </authorList>
    </citation>
    <scope>NUCLEOTIDE SEQUENCE [LARGE SCALE GENOMIC DNA]</scope>
    <source>
        <strain evidence="1 2">AF14-26</strain>
    </source>
</reference>
<proteinExistence type="predicted"/>
<dbReference type="AlphaFoldDB" id="A0A412Y078"/>
<sequence length="434" mass="50894">MDRKFFTDLAKEHSLNASHFKWLGQVRHSEIVVDNVLLDRLVEFQSRLERLQVMGNDEYRGFYIEVPRPTPEEWGDSDDLIASGEYRSKEEFLQDWQSSNPMETLWLHVASTKYMERRTILFTDRKYIRFGISNYSSYVSDNNEYYDDEWFRETIARIFAYLYRLADAMIANVGGFNEYVAGNLPYQQRTGRISRKDFNRIVPRLRIELKDRETSLKALEDSLCGCSVPPLGAMTIRQYCKYFRIAHEVYSAYYRKRGVRDCIYEDLQDVPEELRDVVYYNQVKFLDVEKLYDIDSPADFMRFAKDHYGELGFSRLNVVAEDAERPGWLIAVFNSYSANAGLAIEVATSLYKSGAPLIINDADKFLKIIREEDYVRLVPDSYHNYMGYQEEGTVYELPWEYECSDNGKSPLTAGQYKEIVSLAEWQEVEKVKVP</sequence>
<evidence type="ECO:0000313" key="2">
    <source>
        <dbReference type="Proteomes" id="UP000286270"/>
    </source>
</evidence>
<dbReference type="Proteomes" id="UP000286270">
    <property type="component" value="Unassembled WGS sequence"/>
</dbReference>
<name>A0A412Y078_BACFG</name>
<gene>
    <name evidence="1" type="ORF">DWW08_16420</name>
</gene>
<evidence type="ECO:0000313" key="1">
    <source>
        <dbReference type="EMBL" id="RGV50799.1"/>
    </source>
</evidence>
<protein>
    <submittedName>
        <fullName evidence="1">Uncharacterized protein</fullName>
    </submittedName>
</protein>